<dbReference type="Proteomes" id="UP000292235">
    <property type="component" value="Chromosome"/>
</dbReference>
<protein>
    <submittedName>
        <fullName evidence="1">Uncharacterized protein</fullName>
    </submittedName>
</protein>
<dbReference type="AlphaFoldDB" id="A0A4P6Q6J4"/>
<sequence length="179" mass="19050">MARKRADRGAAELDHAAALPEWAKEMVLLGCHGGAGTTTLRILLKTPWELGAYSVDRSEIATFGRPLVLVTRDNAAAAARAADVVNNVAARGVGIAVLAVVADGSGPEPAEASTRLRLVEERVGRLVRVPFVAGLRFVDVSEVDRVRMHKKAQQALTEITQACYRAAAGDVLVRNAEES</sequence>
<reference evidence="1 2" key="1">
    <citation type="submission" date="2019-02" db="EMBL/GenBank/DDBJ databases">
        <authorList>
            <person name="Khodamoradi S."/>
            <person name="Hahnke R.L."/>
            <person name="Kaempfer P."/>
            <person name="Schumann P."/>
            <person name="Rohde M."/>
            <person name="Steinert M."/>
            <person name="Luzhetskyy A."/>
            <person name="Wink J."/>
            <person name="Ruckert C."/>
        </authorList>
    </citation>
    <scope>NUCLEOTIDE SEQUENCE [LARGE SCALE GENOMIC DNA]</scope>
    <source>
        <strain evidence="1 2">M2</strain>
    </source>
</reference>
<dbReference type="EMBL" id="CP036455">
    <property type="protein sequence ID" value="QBI56345.1"/>
    <property type="molecule type" value="Genomic_DNA"/>
</dbReference>
<keyword evidence="2" id="KW-1185">Reference proteome</keyword>
<evidence type="ECO:0000313" key="1">
    <source>
        <dbReference type="EMBL" id="QBI56345.1"/>
    </source>
</evidence>
<name>A0A4P6Q6J4_9ACTN</name>
<organism evidence="1 2">
    <name type="scientific">Streptomonospora litoralis</name>
    <dbReference type="NCBI Taxonomy" id="2498135"/>
    <lineage>
        <taxon>Bacteria</taxon>
        <taxon>Bacillati</taxon>
        <taxon>Actinomycetota</taxon>
        <taxon>Actinomycetes</taxon>
        <taxon>Streptosporangiales</taxon>
        <taxon>Nocardiopsidaceae</taxon>
        <taxon>Streptomonospora</taxon>
    </lineage>
</organism>
<evidence type="ECO:0000313" key="2">
    <source>
        <dbReference type="Proteomes" id="UP000292235"/>
    </source>
</evidence>
<accession>A0A4P6Q6J4</accession>
<proteinExistence type="predicted"/>
<dbReference type="KEGG" id="strr:EKD16_22960"/>
<dbReference type="RefSeq" id="WP_242677125.1">
    <property type="nucleotide sequence ID" value="NZ_CP036455.1"/>
</dbReference>
<gene>
    <name evidence="1" type="ORF">EKD16_22960</name>
</gene>